<comment type="caution">
    <text evidence="3">The sequence shown here is derived from an EMBL/GenBank/DDBJ whole genome shotgun (WGS) entry which is preliminary data.</text>
</comment>
<gene>
    <name evidence="3" type="ORF">IFO67_13315</name>
</gene>
<feature type="signal peptide" evidence="1">
    <location>
        <begin position="1"/>
        <end position="19"/>
    </location>
</feature>
<dbReference type="RefSeq" id="WP_187718664.1">
    <property type="nucleotide sequence ID" value="NZ_JACTAH010000002.1"/>
</dbReference>
<dbReference type="PANTHER" id="PTHR30535">
    <property type="entry name" value="VITAMIN B12-BINDING PROTEIN"/>
    <property type="match status" value="1"/>
</dbReference>
<evidence type="ECO:0000313" key="3">
    <source>
        <dbReference type="EMBL" id="MBD8503867.1"/>
    </source>
</evidence>
<reference evidence="4" key="1">
    <citation type="submission" date="2023-07" db="EMBL/GenBank/DDBJ databases">
        <title>Thauera sp. CAU 1555 isolated from sand of Yaerae Beach.</title>
        <authorList>
            <person name="Kim W."/>
        </authorList>
    </citation>
    <scope>NUCLEOTIDE SEQUENCE [LARGE SCALE GENOMIC DNA]</scope>
    <source>
        <strain evidence="4">CAU 1555</strain>
    </source>
</reference>
<dbReference type="Pfam" id="PF01497">
    <property type="entry name" value="Peripla_BP_2"/>
    <property type="match status" value="1"/>
</dbReference>
<evidence type="ECO:0000313" key="4">
    <source>
        <dbReference type="Proteomes" id="UP000603602"/>
    </source>
</evidence>
<name>A0ABR9BBZ9_9RHOO</name>
<organism evidence="3 4">
    <name type="scientific">Thauera sedimentorum</name>
    <dbReference type="NCBI Taxonomy" id="2767595"/>
    <lineage>
        <taxon>Bacteria</taxon>
        <taxon>Pseudomonadati</taxon>
        <taxon>Pseudomonadota</taxon>
        <taxon>Betaproteobacteria</taxon>
        <taxon>Rhodocyclales</taxon>
        <taxon>Zoogloeaceae</taxon>
        <taxon>Thauera</taxon>
    </lineage>
</organism>
<dbReference type="EMBL" id="JACYTO010000002">
    <property type="protein sequence ID" value="MBD8503867.1"/>
    <property type="molecule type" value="Genomic_DNA"/>
</dbReference>
<accession>A0ABR9BBZ9</accession>
<dbReference type="Gene3D" id="3.40.50.1980">
    <property type="entry name" value="Nitrogenase molybdenum iron protein domain"/>
    <property type="match status" value="2"/>
</dbReference>
<protein>
    <submittedName>
        <fullName evidence="3">ABC transporter substrate-binding protein</fullName>
    </submittedName>
</protein>
<dbReference type="Proteomes" id="UP000603602">
    <property type="component" value="Unassembled WGS sequence"/>
</dbReference>
<dbReference type="InterPro" id="IPR002491">
    <property type="entry name" value="ABC_transptr_periplasmic_BD"/>
</dbReference>
<dbReference type="SUPFAM" id="SSF53807">
    <property type="entry name" value="Helical backbone' metal receptor"/>
    <property type="match status" value="1"/>
</dbReference>
<keyword evidence="1" id="KW-0732">Signal</keyword>
<sequence>MRHRLAALLLAAAPLAAAAAGPLPRVMSTNLCADVLLLSLADPAQIVSVSLKSQDPARSSLAARAAHFAANSGSAEEVIAARPDVVLASRRWQARHQQALFARHGIAIVTVPFPNDWDGIFASTRKVGEAIGRGAAAEALVGEVQARLAALRGDATRPSALYLRPNGGTAGAGTHVDAVLQAAGLANHAAANGRQGWGRAALEEVVANPPELLVTSQMVHDGAYARAGLSRHPQMREVAATRPTLALTHNDWGCSNWQLVEAAEELAAGLRRVTSKEAHR</sequence>
<keyword evidence="4" id="KW-1185">Reference proteome</keyword>
<dbReference type="PROSITE" id="PS50983">
    <property type="entry name" value="FE_B12_PBP"/>
    <property type="match status" value="1"/>
</dbReference>
<proteinExistence type="predicted"/>
<feature type="chain" id="PRO_5046108621" evidence="1">
    <location>
        <begin position="20"/>
        <end position="280"/>
    </location>
</feature>
<evidence type="ECO:0000259" key="2">
    <source>
        <dbReference type="PROSITE" id="PS50983"/>
    </source>
</evidence>
<dbReference type="InterPro" id="IPR050902">
    <property type="entry name" value="ABC_Transporter_SBP"/>
</dbReference>
<dbReference type="PANTHER" id="PTHR30535:SF34">
    <property type="entry name" value="MOLYBDATE-BINDING PROTEIN MOLA"/>
    <property type="match status" value="1"/>
</dbReference>
<feature type="domain" description="Fe/B12 periplasmic-binding" evidence="2">
    <location>
        <begin position="25"/>
        <end position="278"/>
    </location>
</feature>
<evidence type="ECO:0000256" key="1">
    <source>
        <dbReference type="SAM" id="SignalP"/>
    </source>
</evidence>